<proteinExistence type="inferred from homology"/>
<dbReference type="SMART" id="SM01080">
    <property type="entry name" value="CHASE2"/>
    <property type="match status" value="1"/>
</dbReference>
<dbReference type="SUPFAM" id="SSF55073">
    <property type="entry name" value="Nucleotide cyclase"/>
    <property type="match status" value="1"/>
</dbReference>
<reference evidence="4" key="2">
    <citation type="journal article" date="2021" name="PeerJ">
        <title>Extensive microbial diversity within the chicken gut microbiome revealed by metagenomics and culture.</title>
        <authorList>
            <person name="Gilroy R."/>
            <person name="Ravi A."/>
            <person name="Getino M."/>
            <person name="Pursley I."/>
            <person name="Horton D.L."/>
            <person name="Alikhan N.F."/>
            <person name="Baker D."/>
            <person name="Gharbi K."/>
            <person name="Hall N."/>
            <person name="Watson M."/>
            <person name="Adriaenssens E.M."/>
            <person name="Foster-Nyarko E."/>
            <person name="Jarju S."/>
            <person name="Secka A."/>
            <person name="Antonio M."/>
            <person name="Oren A."/>
            <person name="Chaudhuri R.R."/>
            <person name="La Ragione R."/>
            <person name="Hildebrand F."/>
            <person name="Pallen M.J."/>
        </authorList>
    </citation>
    <scope>NUCLEOTIDE SEQUENCE</scope>
    <source>
        <strain evidence="4">CHK154-7741</strain>
    </source>
</reference>
<dbReference type="Gene3D" id="3.30.70.1230">
    <property type="entry name" value="Nucleotide cyclase"/>
    <property type="match status" value="1"/>
</dbReference>
<dbReference type="InterPro" id="IPR029787">
    <property type="entry name" value="Nucleotide_cyclase"/>
</dbReference>
<organism evidence="4 5">
    <name type="scientific">Candidatus Limenecus avicola</name>
    <dbReference type="NCBI Taxonomy" id="2840847"/>
    <lineage>
        <taxon>Bacteria</taxon>
        <taxon>Bacillati</taxon>
        <taxon>Bacillota</taxon>
        <taxon>Clostridia</taxon>
        <taxon>Eubacteriales</taxon>
        <taxon>Clostridiaceae</taxon>
        <taxon>Clostridiaceae incertae sedis</taxon>
        <taxon>Candidatus Limenecus</taxon>
    </lineage>
</organism>
<accession>A0A9D1MYM4</accession>
<dbReference type="EMBL" id="DVOD01000007">
    <property type="protein sequence ID" value="HIU91597.1"/>
    <property type="molecule type" value="Genomic_DNA"/>
</dbReference>
<dbReference type="Proteomes" id="UP000886748">
    <property type="component" value="Unassembled WGS sequence"/>
</dbReference>
<dbReference type="AlphaFoldDB" id="A0A9D1MYM4"/>
<dbReference type="InterPro" id="IPR050697">
    <property type="entry name" value="Adenylyl/Guanylyl_Cyclase_3/4"/>
</dbReference>
<dbReference type="Pfam" id="PF00211">
    <property type="entry name" value="Guanylate_cyc"/>
    <property type="match status" value="1"/>
</dbReference>
<feature type="transmembrane region" description="Helical" evidence="2">
    <location>
        <begin position="389"/>
        <end position="409"/>
    </location>
</feature>
<keyword evidence="2" id="KW-0812">Transmembrane</keyword>
<dbReference type="GO" id="GO:0035556">
    <property type="term" value="P:intracellular signal transduction"/>
    <property type="evidence" value="ECO:0007669"/>
    <property type="project" value="InterPro"/>
</dbReference>
<keyword evidence="2" id="KW-0472">Membrane</keyword>
<dbReference type="GO" id="GO:0004016">
    <property type="term" value="F:adenylate cyclase activity"/>
    <property type="evidence" value="ECO:0007669"/>
    <property type="project" value="UniProtKB-ARBA"/>
</dbReference>
<evidence type="ECO:0000259" key="3">
    <source>
        <dbReference type="PROSITE" id="PS50125"/>
    </source>
</evidence>
<sequence>MNFKVEYINKLKITITAVLIILLSLFAYFFKDFFNYFENKFIDARSYLSVDGGIFSQKFKKSDSDIVIISVNDLTQYEAARSSELNLTRWPWSRVVWAKIINFIEAQKPAVLIVDLNFSNYEDLSRNYTSPDMVLADTIGYYDNIVLSTALRTPYKDTDKIDPAKILENFENPYNPASNTLNMYIDNKQLDKNIAYYSHTPIPNIFTNSTTMGVTNLVTGNNKNENIRYSQPVYKLIKGNKEYYIPSLALAALLKKEGIGKLAEEIPIENNILKVGKHRIRLDNNGQTFINWHSHENAYTDIPVNSILLSMVRGTSYFEYDKMKYPLSFLKDKIVIIAQTQTWTETHNTPVAKDLPDAQIKATIIDNYINDSDITNKQKRPFLKHITPYKGTIITCIFCAAIIFVMLIATDMTLAFINGSLIIFIYILLSIFLFCHPKFRIIIDMAMPLYWICSIFIISFVLKAHHELKKKKKIETIFGNLVSQQVLKQLVTKPHRLNLKSSVQKVTVMSCNIYNNLKISDELSPEKYVELVNNVFNTIEKIIFKYNGTINRFVGNSVLVYWGYPIHSRKDSENAIRAALEILQKIDEYNASVHNINFEDYDEQNFEEKNPGKYFIKVKIAINTGDALIGQIGSSKVSDFTVLGDTVDAVERLEDVAEEFDKDLIVTQNTLDQLDEEIPANYIGQIRLKNSTDKIKIFELKLPQEENNNWDNEDNASY</sequence>
<feature type="transmembrane region" description="Helical" evidence="2">
    <location>
        <begin position="441"/>
        <end position="462"/>
    </location>
</feature>
<feature type="transmembrane region" description="Helical" evidence="2">
    <location>
        <begin position="12"/>
        <end position="30"/>
    </location>
</feature>
<gene>
    <name evidence="4" type="ORF">IAD26_00535</name>
</gene>
<dbReference type="GO" id="GO:0009190">
    <property type="term" value="P:cyclic nucleotide biosynthetic process"/>
    <property type="evidence" value="ECO:0007669"/>
    <property type="project" value="InterPro"/>
</dbReference>
<evidence type="ECO:0000313" key="5">
    <source>
        <dbReference type="Proteomes" id="UP000886748"/>
    </source>
</evidence>
<comment type="similarity">
    <text evidence="1">Belongs to the adenylyl cyclase class-3 family.</text>
</comment>
<dbReference type="CDD" id="cd07302">
    <property type="entry name" value="CHD"/>
    <property type="match status" value="1"/>
</dbReference>
<protein>
    <submittedName>
        <fullName evidence="4">Adenylate/guanylate cyclase domain-containing protein</fullName>
    </submittedName>
</protein>
<dbReference type="InterPro" id="IPR007890">
    <property type="entry name" value="CHASE2"/>
</dbReference>
<feature type="domain" description="Guanylate cyclase" evidence="3">
    <location>
        <begin position="507"/>
        <end position="654"/>
    </location>
</feature>
<evidence type="ECO:0000256" key="2">
    <source>
        <dbReference type="SAM" id="Phobius"/>
    </source>
</evidence>
<dbReference type="Pfam" id="PF05226">
    <property type="entry name" value="CHASE2"/>
    <property type="match status" value="1"/>
</dbReference>
<evidence type="ECO:0000313" key="4">
    <source>
        <dbReference type="EMBL" id="HIU91597.1"/>
    </source>
</evidence>
<dbReference type="PANTHER" id="PTHR43081:SF1">
    <property type="entry name" value="ADENYLATE CYCLASE, TERMINAL-DIFFERENTIATION SPECIFIC"/>
    <property type="match status" value="1"/>
</dbReference>
<reference evidence="4" key="1">
    <citation type="submission" date="2020-10" db="EMBL/GenBank/DDBJ databases">
        <authorList>
            <person name="Gilroy R."/>
        </authorList>
    </citation>
    <scope>NUCLEOTIDE SEQUENCE</scope>
    <source>
        <strain evidence="4">CHK154-7741</strain>
    </source>
</reference>
<feature type="transmembrane region" description="Helical" evidence="2">
    <location>
        <begin position="415"/>
        <end position="434"/>
    </location>
</feature>
<comment type="caution">
    <text evidence="4">The sequence shown here is derived from an EMBL/GenBank/DDBJ whole genome shotgun (WGS) entry which is preliminary data.</text>
</comment>
<dbReference type="PROSITE" id="PS50125">
    <property type="entry name" value="GUANYLATE_CYCLASE_2"/>
    <property type="match status" value="1"/>
</dbReference>
<dbReference type="PANTHER" id="PTHR43081">
    <property type="entry name" value="ADENYLATE CYCLASE, TERMINAL-DIFFERENTIATION SPECIFIC-RELATED"/>
    <property type="match status" value="1"/>
</dbReference>
<dbReference type="InterPro" id="IPR001054">
    <property type="entry name" value="A/G_cyclase"/>
</dbReference>
<evidence type="ECO:0000256" key="1">
    <source>
        <dbReference type="ARBA" id="ARBA00005381"/>
    </source>
</evidence>
<keyword evidence="2" id="KW-1133">Transmembrane helix</keyword>
<name>A0A9D1MYM4_9CLOT</name>